<evidence type="ECO:0000313" key="1">
    <source>
        <dbReference type="EMBL" id="KKS72388.1"/>
    </source>
</evidence>
<dbReference type="EMBL" id="LCEK01000009">
    <property type="protein sequence ID" value="KKS72388.1"/>
    <property type="molecule type" value="Genomic_DNA"/>
</dbReference>
<dbReference type="Proteomes" id="UP000033867">
    <property type="component" value="Unassembled WGS sequence"/>
</dbReference>
<sequence length="106" mass="12408">MILARWFRLVRTRWYMREFLFGLEPDQVTLVTIVDDADKRSLRLTVKSCDDPKGEPVSYRMPSKFEPQDVARAVLEILRCGQVRYINKGVGQDPCKIYTPANLKMR</sequence>
<proteinExistence type="predicted"/>
<reference evidence="1 2" key="1">
    <citation type="journal article" date="2015" name="Nature">
        <title>rRNA introns, odd ribosomes, and small enigmatic genomes across a large radiation of phyla.</title>
        <authorList>
            <person name="Brown C.T."/>
            <person name="Hug L.A."/>
            <person name="Thomas B.C."/>
            <person name="Sharon I."/>
            <person name="Castelle C.J."/>
            <person name="Singh A."/>
            <person name="Wilkins M.J."/>
            <person name="Williams K.H."/>
            <person name="Banfield J.F."/>
        </authorList>
    </citation>
    <scope>NUCLEOTIDE SEQUENCE [LARGE SCALE GENOMIC DNA]</scope>
</reference>
<name>A0A0G1ECR8_9BACT</name>
<accession>A0A0G1ECR8</accession>
<dbReference type="AlphaFoldDB" id="A0A0G1ECR8"/>
<organism evidence="1 2">
    <name type="scientific">Candidatus Magasanikbacteria bacterium GW2011_GWE2_42_7</name>
    <dbReference type="NCBI Taxonomy" id="1619052"/>
    <lineage>
        <taxon>Bacteria</taxon>
        <taxon>Candidatus Magasanikiibacteriota</taxon>
    </lineage>
</organism>
<gene>
    <name evidence="1" type="ORF">UV42_C0009G0005</name>
</gene>
<comment type="caution">
    <text evidence="1">The sequence shown here is derived from an EMBL/GenBank/DDBJ whole genome shotgun (WGS) entry which is preliminary data.</text>
</comment>
<protein>
    <submittedName>
        <fullName evidence="1">Uncharacterized protein</fullName>
    </submittedName>
</protein>
<evidence type="ECO:0000313" key="2">
    <source>
        <dbReference type="Proteomes" id="UP000033867"/>
    </source>
</evidence>